<comment type="similarity">
    <text evidence="1 2">Belongs to the GMC oxidoreductase family.</text>
</comment>
<feature type="domain" description="Glucose-methanol-choline oxidoreductase N-terminal" evidence="6">
    <location>
        <begin position="524"/>
        <end position="538"/>
    </location>
</feature>
<gene>
    <name evidence="7" type="ORF">B0A50_03459</name>
</gene>
<dbReference type="OrthoDB" id="413885at2759"/>
<comment type="caution">
    <text evidence="7">The sequence shown here is derived from an EMBL/GenBank/DDBJ whole genome shotgun (WGS) entry which is preliminary data.</text>
</comment>
<feature type="compositionally biased region" description="Polar residues" evidence="3">
    <location>
        <begin position="822"/>
        <end position="834"/>
    </location>
</feature>
<evidence type="ECO:0000256" key="4">
    <source>
        <dbReference type="SAM" id="SignalP"/>
    </source>
</evidence>
<dbReference type="SUPFAM" id="SSF51905">
    <property type="entry name" value="FAD/NAD(P)-binding domain"/>
    <property type="match status" value="1"/>
</dbReference>
<dbReference type="Gene3D" id="2.60.40.1210">
    <property type="entry name" value="Cellobiose dehydrogenase, cytochrome domain"/>
    <property type="match status" value="1"/>
</dbReference>
<feature type="compositionally biased region" description="Low complexity" evidence="3">
    <location>
        <begin position="892"/>
        <end position="909"/>
    </location>
</feature>
<dbReference type="AlphaFoldDB" id="A0A4U0U3H6"/>
<evidence type="ECO:0000256" key="3">
    <source>
        <dbReference type="SAM" id="MobiDB-lite"/>
    </source>
</evidence>
<dbReference type="PANTHER" id="PTHR47190:SF2">
    <property type="entry name" value="CELLOBIOSE DEHYDROGENASE (AFU_ORTHOLOGUE AFUA_2G17620)"/>
    <property type="match status" value="1"/>
</dbReference>
<proteinExistence type="inferred from homology"/>
<organism evidence="7 8">
    <name type="scientific">Salinomyces thailandicus</name>
    <dbReference type="NCBI Taxonomy" id="706561"/>
    <lineage>
        <taxon>Eukaryota</taxon>
        <taxon>Fungi</taxon>
        <taxon>Dikarya</taxon>
        <taxon>Ascomycota</taxon>
        <taxon>Pezizomycotina</taxon>
        <taxon>Dothideomycetes</taxon>
        <taxon>Dothideomycetidae</taxon>
        <taxon>Mycosphaerellales</taxon>
        <taxon>Teratosphaeriaceae</taxon>
        <taxon>Salinomyces</taxon>
    </lineage>
</organism>
<evidence type="ECO:0000256" key="1">
    <source>
        <dbReference type="ARBA" id="ARBA00010790"/>
    </source>
</evidence>
<evidence type="ECO:0000313" key="8">
    <source>
        <dbReference type="Proteomes" id="UP000308549"/>
    </source>
</evidence>
<name>A0A4U0U3H6_9PEZI</name>
<dbReference type="Pfam" id="PF13450">
    <property type="entry name" value="NAD_binding_8"/>
    <property type="match status" value="1"/>
</dbReference>
<dbReference type="Pfam" id="PF16010">
    <property type="entry name" value="CDH-cyt"/>
    <property type="match status" value="1"/>
</dbReference>
<dbReference type="InterPro" id="IPR015920">
    <property type="entry name" value="Cellobiose_DH-like_cyt"/>
</dbReference>
<dbReference type="SUPFAM" id="SSF49344">
    <property type="entry name" value="CBD9-like"/>
    <property type="match status" value="1"/>
</dbReference>
<sequence length="938" mass="97533">MGKIVSLAGVVALGASAVWGQTFETFTDGNGIEFWQCEFGGAGVVGDGDAQFGLALPATAQTGFEEEYIGHLVVPKVKSTGTWMGISHESSMTSALLLLSWLDGADVMTSFRYASGYTSPDIYTGNATLTKISQSVNATHFEMTYRCESCWSWDQDGVAGSQVPATTSGAAQLIGWAQATQAPTTPGDTDSAIKQHADDGIFGAVVASARKSAYTSWVSLATATSTAAQATGTSTNSSNSTGSASASGTGGVTAATATAAACPNENAMASTTWDYIIVGAGAGGIPLADRLSEQGASVLLIEKGPPSSGRWGGTMKPDWLIGTNLTRFDVPGLDNEIWKDSEGIACEDYSVMAGCVLGGGTAVNAGLWWKANPVDFDYNFPAGWKSGDMAAAVDRVFERIPFTDVPPTNGVLYKPQGYEVVGGALAAAGWQNVTADDVPAKKNFTFSHPNEMFSHGERGGPMATYLVTANERKNFKLITNTTVSRVVRDGSRITGVEVEAFLEGGLCGIINVTPGTGKVILSAGAFGTPKILFRSGIGPQDQLETVKDAESSAMIESSHWINLPVGHNLDDHVNTDLVLTHPKISFYDFYAAYTNPIPSDADQYIANRTGILTQSAPNLSVLFWQEILGDDGITRQLQYTARVESGHDIESNKSMVISQYLGRGATSRGRTTITASLDMVVSTVPYLNNAHDTAAVAAGIESLKAALAMDPKIQIMYPAANTSTADFLADYPLTTASRSANHWMGSCKMGLDSGLVGNGTAVVDTDTKVYGTDNLFVVDASIFPGMTSTNPSALIVAAAERASELIAKIKVGKSSLVANSTVPYPTGNTNSTLPQGAGSPSGSAVPSGTAIFDSAASNATSRCTKQITLTGSRTSSSSLATEFPASSSLTTAFPTATSTPSTSHASFSLPSTGYQATNGTLPYPTATTSSPSGSSGRE</sequence>
<accession>A0A4U0U3H6</accession>
<dbReference type="CDD" id="cd09630">
    <property type="entry name" value="CDH_like_cytochrome"/>
    <property type="match status" value="1"/>
</dbReference>
<evidence type="ECO:0000256" key="2">
    <source>
        <dbReference type="RuleBase" id="RU003968"/>
    </source>
</evidence>
<dbReference type="EMBL" id="NAJL01000014">
    <property type="protein sequence ID" value="TKA29447.1"/>
    <property type="molecule type" value="Genomic_DNA"/>
</dbReference>
<dbReference type="InterPro" id="IPR007867">
    <property type="entry name" value="GMC_OxRtase_C"/>
</dbReference>
<feature type="domain" description="Glucose-methanol-choline oxidoreductase N-terminal" evidence="5">
    <location>
        <begin position="354"/>
        <end position="377"/>
    </location>
</feature>
<keyword evidence="2" id="KW-0285">Flavoprotein</keyword>
<feature type="compositionally biased region" description="Low complexity" evidence="3">
    <location>
        <begin position="836"/>
        <end position="845"/>
    </location>
</feature>
<dbReference type="PROSITE" id="PS00624">
    <property type="entry name" value="GMC_OXRED_2"/>
    <property type="match status" value="1"/>
</dbReference>
<dbReference type="Gene3D" id="3.50.50.60">
    <property type="entry name" value="FAD/NAD(P)-binding domain"/>
    <property type="match status" value="1"/>
</dbReference>
<dbReference type="Pfam" id="PF00732">
    <property type="entry name" value="GMC_oxred_N"/>
    <property type="match status" value="1"/>
</dbReference>
<reference evidence="7 8" key="1">
    <citation type="submission" date="2017-03" db="EMBL/GenBank/DDBJ databases">
        <title>Genomes of endolithic fungi from Antarctica.</title>
        <authorList>
            <person name="Coleine C."/>
            <person name="Masonjones S."/>
            <person name="Stajich J.E."/>
        </authorList>
    </citation>
    <scope>NUCLEOTIDE SEQUENCE [LARGE SCALE GENOMIC DNA]</scope>
    <source>
        <strain evidence="7 8">CCFEE 6315</strain>
    </source>
</reference>
<dbReference type="Gene3D" id="3.30.410.10">
    <property type="entry name" value="Cholesterol Oxidase, domain 2"/>
    <property type="match status" value="1"/>
</dbReference>
<dbReference type="Pfam" id="PF05199">
    <property type="entry name" value="GMC_oxred_C"/>
    <property type="match status" value="1"/>
</dbReference>
<evidence type="ECO:0000259" key="5">
    <source>
        <dbReference type="PROSITE" id="PS00623"/>
    </source>
</evidence>
<feature type="region of interest" description="Disordered" evidence="3">
    <location>
        <begin position="822"/>
        <end position="845"/>
    </location>
</feature>
<keyword evidence="8" id="KW-1185">Reference proteome</keyword>
<evidence type="ECO:0000259" key="6">
    <source>
        <dbReference type="PROSITE" id="PS00624"/>
    </source>
</evidence>
<keyword evidence="4" id="KW-0732">Signal</keyword>
<evidence type="ECO:0000313" key="7">
    <source>
        <dbReference type="EMBL" id="TKA29447.1"/>
    </source>
</evidence>
<feature type="compositionally biased region" description="Polar residues" evidence="3">
    <location>
        <begin position="910"/>
        <end position="920"/>
    </location>
</feature>
<feature type="signal peptide" evidence="4">
    <location>
        <begin position="1"/>
        <end position="20"/>
    </location>
</feature>
<dbReference type="Proteomes" id="UP000308549">
    <property type="component" value="Unassembled WGS sequence"/>
</dbReference>
<feature type="region of interest" description="Disordered" evidence="3">
    <location>
        <begin position="892"/>
        <end position="938"/>
    </location>
</feature>
<dbReference type="GO" id="GO:0050660">
    <property type="term" value="F:flavin adenine dinucleotide binding"/>
    <property type="evidence" value="ECO:0007669"/>
    <property type="project" value="InterPro"/>
</dbReference>
<feature type="region of interest" description="Disordered" evidence="3">
    <location>
        <begin position="228"/>
        <end position="250"/>
    </location>
</feature>
<dbReference type="InterPro" id="IPR036188">
    <property type="entry name" value="FAD/NAD-bd_sf"/>
</dbReference>
<dbReference type="InterPro" id="IPR000172">
    <property type="entry name" value="GMC_OxRdtase_N"/>
</dbReference>
<feature type="chain" id="PRO_5020517766" description="Glucose-methanol-choline oxidoreductase N-terminal domain-containing protein" evidence="4">
    <location>
        <begin position="21"/>
        <end position="938"/>
    </location>
</feature>
<keyword evidence="2" id="KW-0274">FAD</keyword>
<dbReference type="InterPro" id="IPR053208">
    <property type="entry name" value="GMC_Oxidoreductase_CD"/>
</dbReference>
<dbReference type="SUPFAM" id="SSF54373">
    <property type="entry name" value="FAD-linked reductases, C-terminal domain"/>
    <property type="match status" value="1"/>
</dbReference>
<dbReference type="PANTHER" id="PTHR47190">
    <property type="entry name" value="DEHYDROGENASE, PUTATIVE-RELATED"/>
    <property type="match status" value="1"/>
</dbReference>
<protein>
    <recommendedName>
        <fullName evidence="5 6">Glucose-methanol-choline oxidoreductase N-terminal domain-containing protein</fullName>
    </recommendedName>
</protein>
<feature type="compositionally biased region" description="Low complexity" evidence="3">
    <location>
        <begin position="924"/>
        <end position="938"/>
    </location>
</feature>
<dbReference type="PROSITE" id="PS00623">
    <property type="entry name" value="GMC_OXRED_1"/>
    <property type="match status" value="1"/>
</dbReference>
<dbReference type="GO" id="GO:0016614">
    <property type="term" value="F:oxidoreductase activity, acting on CH-OH group of donors"/>
    <property type="evidence" value="ECO:0007669"/>
    <property type="project" value="InterPro"/>
</dbReference>